<dbReference type="InterPro" id="IPR008969">
    <property type="entry name" value="CarboxyPept-like_regulatory"/>
</dbReference>
<dbReference type="EMBL" id="BAABDH010000012">
    <property type="protein sequence ID" value="GAA3922648.1"/>
    <property type="molecule type" value="Genomic_DNA"/>
</dbReference>
<dbReference type="SUPFAM" id="SSF49464">
    <property type="entry name" value="Carboxypeptidase regulatory domain-like"/>
    <property type="match status" value="1"/>
</dbReference>
<proteinExistence type="predicted"/>
<dbReference type="Proteomes" id="UP001499909">
    <property type="component" value="Unassembled WGS sequence"/>
</dbReference>
<evidence type="ECO:0000313" key="1">
    <source>
        <dbReference type="EMBL" id="GAA3922648.1"/>
    </source>
</evidence>
<keyword evidence="2" id="KW-1185">Reference proteome</keyword>
<organism evidence="1 2">
    <name type="scientific">Hymenobacter algoricola</name>
    <dbReference type="NCBI Taxonomy" id="486267"/>
    <lineage>
        <taxon>Bacteria</taxon>
        <taxon>Pseudomonadati</taxon>
        <taxon>Bacteroidota</taxon>
        <taxon>Cytophagia</taxon>
        <taxon>Cytophagales</taxon>
        <taxon>Hymenobacteraceae</taxon>
        <taxon>Hymenobacter</taxon>
    </lineage>
</organism>
<evidence type="ECO:0000313" key="2">
    <source>
        <dbReference type="Proteomes" id="UP001499909"/>
    </source>
</evidence>
<name>A0ABP7MGY8_9BACT</name>
<protein>
    <recommendedName>
        <fullName evidence="3">Carboxypeptidase regulatory-like domain-containing protein</fullName>
    </recommendedName>
</protein>
<accession>A0ABP7MGY8</accession>
<comment type="caution">
    <text evidence="1">The sequence shown here is derived from an EMBL/GenBank/DDBJ whole genome shotgun (WGS) entry which is preliminary data.</text>
</comment>
<evidence type="ECO:0008006" key="3">
    <source>
        <dbReference type="Google" id="ProtNLM"/>
    </source>
</evidence>
<gene>
    <name evidence="1" type="ORF">GCM10022406_05990</name>
</gene>
<sequence>MAGSGCRKEDGPTLAEGQVLEMTTNQPVPYASVALYSQAGSGLHSGYGQAGKEITADADGRFSFSFESDKGASYILKASSAKGHHSHWGEEPVLTNGKKNLNLRIPMAAPAWVKIRVAASTGPVPHSILVWGPWHDLGYISTLDLRPTDYTNVSYHVIDSTLPTKSVQWEVNFGGQLTRYQQVFSVQPFDTAEVVVKY</sequence>
<reference evidence="2" key="1">
    <citation type="journal article" date="2019" name="Int. J. Syst. Evol. Microbiol.">
        <title>The Global Catalogue of Microorganisms (GCM) 10K type strain sequencing project: providing services to taxonomists for standard genome sequencing and annotation.</title>
        <authorList>
            <consortium name="The Broad Institute Genomics Platform"/>
            <consortium name="The Broad Institute Genome Sequencing Center for Infectious Disease"/>
            <person name="Wu L."/>
            <person name="Ma J."/>
        </authorList>
    </citation>
    <scope>NUCLEOTIDE SEQUENCE [LARGE SCALE GENOMIC DNA]</scope>
    <source>
        <strain evidence="2">JCM 17214</strain>
    </source>
</reference>